<reference evidence="2 3" key="1">
    <citation type="submission" date="2016-04" db="EMBL/GenBank/DDBJ databases">
        <title>Complete genome sequence of Bacillus oceanisediminis strain 2691.</title>
        <authorList>
            <person name="Jeong H."/>
            <person name="Kim H.J."/>
            <person name="Lee D.-W."/>
        </authorList>
    </citation>
    <scope>NUCLEOTIDE SEQUENCE [LARGE SCALE GENOMIC DNA]</scope>
    <source>
        <strain evidence="2 3">2691</strain>
    </source>
</reference>
<proteinExistence type="predicted"/>
<evidence type="ECO:0000313" key="3">
    <source>
        <dbReference type="Proteomes" id="UP000077856"/>
    </source>
</evidence>
<dbReference type="eggNOG" id="ENOG502ZBCM">
    <property type="taxonomic scope" value="Bacteria"/>
</dbReference>
<dbReference type="RefSeq" id="WP_019381842.1">
    <property type="nucleotide sequence ID" value="NZ_CP015506.1"/>
</dbReference>
<accession>A0A160M9Z7</accession>
<dbReference type="AlphaFoldDB" id="A0A160M9Z7"/>
<name>A0A160M9Z7_9BACI</name>
<dbReference type="EMBL" id="CP015506">
    <property type="protein sequence ID" value="AND39532.1"/>
    <property type="molecule type" value="Genomic_DNA"/>
</dbReference>
<dbReference type="KEGG" id="bon:A361_10435"/>
<gene>
    <name evidence="2" type="ORF">A361_10435</name>
</gene>
<keyword evidence="1" id="KW-0175">Coiled coil</keyword>
<evidence type="ECO:0000313" key="2">
    <source>
        <dbReference type="EMBL" id="AND39532.1"/>
    </source>
</evidence>
<evidence type="ECO:0000256" key="1">
    <source>
        <dbReference type="SAM" id="Coils"/>
    </source>
</evidence>
<feature type="coiled-coil region" evidence="1">
    <location>
        <begin position="19"/>
        <end position="56"/>
    </location>
</feature>
<dbReference type="Proteomes" id="UP000077856">
    <property type="component" value="Chromosome"/>
</dbReference>
<organism evidence="2 3">
    <name type="scientific">Cytobacillus oceanisediminis 2691</name>
    <dbReference type="NCBI Taxonomy" id="1196031"/>
    <lineage>
        <taxon>Bacteria</taxon>
        <taxon>Bacillati</taxon>
        <taxon>Bacillota</taxon>
        <taxon>Bacilli</taxon>
        <taxon>Bacillales</taxon>
        <taxon>Bacillaceae</taxon>
        <taxon>Cytobacillus</taxon>
    </lineage>
</organism>
<protein>
    <submittedName>
        <fullName evidence="2">Uncharacterized protein</fullName>
    </submittedName>
</protein>
<sequence>MKQSLNQVNVYSVTTDVFFSREEMKLKVLKDRLHDLKRLSKEKSSIQVEIASLKDDSIIENNEHKKNIMINQIASKERQLEYLAYLEEEVFKGEKPTKAGLKRDLKEMIKQHEDVRILNPLRLNISQVISLFESPLTRKLEMEKNKLSEKIIVVEVFNYEIFDSILDKGFKFRNKEFVYWSSSSGQIRDKKAFFIEKEAWSNIENSITAGLTDVDINNNGGMSVNKYLAYKALASSASYKWKNFNIDKCIVVDDVAVSLEGRTVDFISRETFEIERTNEKSIELEITDGAGMMLPQVSEKLFGIGVHKNMQFRLPWMKGCLSAVPFLDYKENPVVTDIYGKEWNLKDSGIEIVFFKSQFKMWKHFINKDNPKESWKKYQVNFKKYNCEASFMNVEEDNIPNAKTNYQYLQSLVNISDSDLMEIADLTNEELQNLGSDADTMLRVLGASDDNDNKNEFQQALNLYPALLNDKNTKKSLKDKKEKILEEAMAGKVNLEGKYTYALPDWYAVMENIFDGIDNPKGLLGKAEVSCSLYGESKVDLLRSPALSFEHVIRQNRRSEKMTKWYITKGVHVSADDAAISKILMCDYDGDKLLISPSKTLIRVAEEHIKLLDVVPLEYEMGVSEPKLINSANIFESLKAAFKANIGIISNNLTKLYNKENFDVKKDYELVKKLTSYNNHVIDMAKTLDEVKLPSEVKEEWNYYCKEKLPYFFIQAKGKPESKVNKKNDKVVNRLQDFIINRRITFKSVVEQFDYKYLMWTPNIKENAFVIDEETDSKIIEKYTALDTNKRYYINDEAETKDGKKPYIYTQIREELLSIHPEAQEVSDVLVRFLFGKKDSEYKKTLFESFGVEVVDAIRKNVHSEINCRACGELIPTPEQRQIRCDSCQKAYRKRLDAERKRKTRKILKEMSA</sequence>